<dbReference type="PANTHER" id="PTHR32444">
    <property type="entry name" value="BULB-TYPE LECTIN DOMAIN-CONTAINING PROTEIN"/>
    <property type="match status" value="1"/>
</dbReference>
<keyword evidence="6" id="KW-0812">Transmembrane</keyword>
<keyword evidence="5" id="KW-0325">Glycoprotein</keyword>
<dbReference type="PANTHER" id="PTHR32444:SF251">
    <property type="entry name" value="INACTIVE G-TYPE LECTIN S-RECEPTOR-LIKE SERINE_THREONINE-PROTEIN KINASE SRK-RELATED"/>
    <property type="match status" value="1"/>
</dbReference>
<proteinExistence type="predicted"/>
<dbReference type="InterPro" id="IPR003609">
    <property type="entry name" value="Pan_app"/>
</dbReference>
<keyword evidence="3" id="KW-0430">Lectin</keyword>
<name>A0ABM0WA15_CAMSA</name>
<evidence type="ECO:0000256" key="2">
    <source>
        <dbReference type="ARBA" id="ARBA00022729"/>
    </source>
</evidence>
<dbReference type="PIRSF" id="PIRSF002686">
    <property type="entry name" value="SLG"/>
    <property type="match status" value="1"/>
</dbReference>
<organism evidence="9 10">
    <name type="scientific">Camelina sativa</name>
    <name type="common">False flax</name>
    <name type="synonym">Myagrum sativum</name>
    <dbReference type="NCBI Taxonomy" id="90675"/>
    <lineage>
        <taxon>Eukaryota</taxon>
        <taxon>Viridiplantae</taxon>
        <taxon>Streptophyta</taxon>
        <taxon>Embryophyta</taxon>
        <taxon>Tracheophyta</taxon>
        <taxon>Spermatophyta</taxon>
        <taxon>Magnoliopsida</taxon>
        <taxon>eudicotyledons</taxon>
        <taxon>Gunneridae</taxon>
        <taxon>Pentapetalae</taxon>
        <taxon>rosids</taxon>
        <taxon>malvids</taxon>
        <taxon>Brassicales</taxon>
        <taxon>Brassicaceae</taxon>
        <taxon>Camelineae</taxon>
        <taxon>Camelina</taxon>
    </lineage>
</organism>
<dbReference type="InterPro" id="IPR000858">
    <property type="entry name" value="S_locus_glycoprot_dom"/>
</dbReference>
<comment type="function">
    <text evidence="1">Involved in sporophytic self-incompatibility system (the inability of flowering plants to achieve self-fertilization).</text>
</comment>
<evidence type="ECO:0000313" key="10">
    <source>
        <dbReference type="RefSeq" id="XP_010467863.1"/>
    </source>
</evidence>
<dbReference type="RefSeq" id="XP_010467863.1">
    <property type="nucleotide sequence ID" value="XM_010469561.1"/>
</dbReference>
<keyword evidence="2" id="KW-0732">Signal</keyword>
<dbReference type="PROSITE" id="PS50927">
    <property type="entry name" value="BULB_LECTIN"/>
    <property type="match status" value="1"/>
</dbReference>
<feature type="domain" description="Apple" evidence="8">
    <location>
        <begin position="356"/>
        <end position="437"/>
    </location>
</feature>
<reference evidence="10" key="2">
    <citation type="submission" date="2025-08" db="UniProtKB">
        <authorList>
            <consortium name="RefSeq"/>
        </authorList>
    </citation>
    <scope>IDENTIFICATION</scope>
    <source>
        <tissue evidence="10">Leaf</tissue>
    </source>
</reference>
<keyword evidence="4" id="KW-1015">Disulfide bond</keyword>
<gene>
    <name evidence="10" type="primary">LOC104747850</name>
</gene>
<feature type="domain" description="Bulb-type lectin" evidence="7">
    <location>
        <begin position="36"/>
        <end position="159"/>
    </location>
</feature>
<evidence type="ECO:0000256" key="3">
    <source>
        <dbReference type="ARBA" id="ARBA00022734"/>
    </source>
</evidence>
<evidence type="ECO:0000259" key="7">
    <source>
        <dbReference type="PROSITE" id="PS50927"/>
    </source>
</evidence>
<dbReference type="Pfam" id="PF01453">
    <property type="entry name" value="B_lectin"/>
    <property type="match status" value="1"/>
</dbReference>
<evidence type="ECO:0000256" key="4">
    <source>
        <dbReference type="ARBA" id="ARBA00023157"/>
    </source>
</evidence>
<dbReference type="InterPro" id="IPR036426">
    <property type="entry name" value="Bulb-type_lectin_dom_sf"/>
</dbReference>
<protein>
    <submittedName>
        <fullName evidence="10">S-locus-specific glycoprotein S13-like</fullName>
    </submittedName>
</protein>
<sequence>MRGGVRNIVVYYHFYTFSFFLVLTLFRPAFSIHVNTLSPTDSLTISSNRTIVSPGDIFELGFFKPSSGTSRLYLGLWYKKTSERTYVWVANRDSPLSSSIGTLKISDSNLVLLDHSNNTVWSTNLTKRDVSSPVVAELLANGNFVMRYSNNNNDTSGVLWQSFDYPTDTLLPEMKLGLDFKTGYNRFLRSWRSPDDPASGDYSYKLETQGVPEFFLWSKDVPVYRTGPWNGIRFGGIPDRRQFNDMVDNVTMNNEEITYTFLMNKTNHDTYSRLRLSPSGHFQQDTWTPQLTNWSMIWALPRDECDLYKVCGPYSYCDYTKKPLCVCIPGFMPKDPRTWELNDWSNGCVRKTELSCRGDMFLGLTRMKLPDTRTAIVDRSIGEEEECRERCKMDCNCTAFANADLRQGGSGCLMWTGELMDIRNDAEEGQNLYVRVAAADLGLLKKNKLWLIITGLELVMCLFKTQTNVWFI</sequence>
<dbReference type="CDD" id="cd00028">
    <property type="entry name" value="B_lectin"/>
    <property type="match status" value="1"/>
</dbReference>
<dbReference type="InterPro" id="IPR001480">
    <property type="entry name" value="Bulb-type_lectin_dom"/>
</dbReference>
<evidence type="ECO:0000256" key="1">
    <source>
        <dbReference type="ARBA" id="ARBA00003061"/>
    </source>
</evidence>
<evidence type="ECO:0000313" key="9">
    <source>
        <dbReference type="Proteomes" id="UP000694864"/>
    </source>
</evidence>
<dbReference type="SMART" id="SM00108">
    <property type="entry name" value="B_lectin"/>
    <property type="match status" value="1"/>
</dbReference>
<evidence type="ECO:0000259" key="8">
    <source>
        <dbReference type="PROSITE" id="PS50948"/>
    </source>
</evidence>
<dbReference type="SUPFAM" id="SSF51110">
    <property type="entry name" value="alpha-D-mannose-specific plant lectins"/>
    <property type="match status" value="1"/>
</dbReference>
<dbReference type="Pfam" id="PF00954">
    <property type="entry name" value="S_locus_glycop"/>
    <property type="match status" value="1"/>
</dbReference>
<dbReference type="GeneID" id="104747850"/>
<accession>A0ABM0WA15</accession>
<dbReference type="SMART" id="SM00473">
    <property type="entry name" value="PAN_AP"/>
    <property type="match status" value="1"/>
</dbReference>
<evidence type="ECO:0000256" key="6">
    <source>
        <dbReference type="SAM" id="Phobius"/>
    </source>
</evidence>
<dbReference type="InterPro" id="IPR035446">
    <property type="entry name" value="SLSG/EP1"/>
</dbReference>
<dbReference type="Pfam" id="PF08276">
    <property type="entry name" value="PAN_2"/>
    <property type="match status" value="1"/>
</dbReference>
<keyword evidence="6" id="KW-0472">Membrane</keyword>
<dbReference type="Proteomes" id="UP000694864">
    <property type="component" value="Chromosome 2"/>
</dbReference>
<reference evidence="9" key="1">
    <citation type="journal article" date="2014" name="Nat. Commun.">
        <title>The emerging biofuel crop Camelina sativa retains a highly undifferentiated hexaploid genome structure.</title>
        <authorList>
            <person name="Kagale S."/>
            <person name="Koh C."/>
            <person name="Nixon J."/>
            <person name="Bollina V."/>
            <person name="Clarke W.E."/>
            <person name="Tuteja R."/>
            <person name="Spillane C."/>
            <person name="Robinson S.J."/>
            <person name="Links M.G."/>
            <person name="Clarke C."/>
            <person name="Higgins E.E."/>
            <person name="Huebert T."/>
            <person name="Sharpe A.G."/>
            <person name="Parkin I.A."/>
        </authorList>
    </citation>
    <scope>NUCLEOTIDE SEQUENCE [LARGE SCALE GENOMIC DNA]</scope>
    <source>
        <strain evidence="9">cv. DH55</strain>
    </source>
</reference>
<keyword evidence="9" id="KW-1185">Reference proteome</keyword>
<feature type="transmembrane region" description="Helical" evidence="6">
    <location>
        <begin position="12"/>
        <end position="30"/>
    </location>
</feature>
<keyword evidence="6" id="KW-1133">Transmembrane helix</keyword>
<dbReference type="CDD" id="cd01098">
    <property type="entry name" value="PAN_AP_plant"/>
    <property type="match status" value="1"/>
</dbReference>
<dbReference type="PROSITE" id="PS50948">
    <property type="entry name" value="PAN"/>
    <property type="match status" value="1"/>
</dbReference>
<evidence type="ECO:0000256" key="5">
    <source>
        <dbReference type="ARBA" id="ARBA00023180"/>
    </source>
</evidence>
<dbReference type="Gene3D" id="2.90.10.10">
    <property type="entry name" value="Bulb-type lectin domain"/>
    <property type="match status" value="1"/>
</dbReference>